<proteinExistence type="predicted"/>
<reference evidence="3" key="1">
    <citation type="submission" date="2018-02" db="EMBL/GenBank/DDBJ databases">
        <title>Rhizophora mucronata_Transcriptome.</title>
        <authorList>
            <person name="Meera S.P."/>
            <person name="Sreeshan A."/>
            <person name="Augustine A."/>
        </authorList>
    </citation>
    <scope>NUCLEOTIDE SEQUENCE</scope>
    <source>
        <tissue evidence="3">Leaf</tissue>
    </source>
</reference>
<evidence type="ECO:0000313" key="3">
    <source>
        <dbReference type="EMBL" id="MBX44388.1"/>
    </source>
</evidence>
<dbReference type="EMBL" id="GGEC01063904">
    <property type="protein sequence ID" value="MBX44388.1"/>
    <property type="molecule type" value="Transcribed_RNA"/>
</dbReference>
<protein>
    <submittedName>
        <fullName evidence="3">Tonoplast intrinsic protein 2</fullName>
    </submittedName>
</protein>
<keyword evidence="2" id="KW-0812">Transmembrane</keyword>
<keyword evidence="2" id="KW-1133">Transmembrane helix</keyword>
<sequence>MIFSSSAVTPTSSSQPLTTKPSHVEMCIRPPAFFHYFPSWCFYLVMSYLFIICLLAVVDLSNHHHRGWV</sequence>
<feature type="region of interest" description="Disordered" evidence="1">
    <location>
        <begin position="1"/>
        <end position="21"/>
    </location>
</feature>
<organism evidence="3">
    <name type="scientific">Rhizophora mucronata</name>
    <name type="common">Asiatic mangrove</name>
    <dbReference type="NCBI Taxonomy" id="61149"/>
    <lineage>
        <taxon>Eukaryota</taxon>
        <taxon>Viridiplantae</taxon>
        <taxon>Streptophyta</taxon>
        <taxon>Embryophyta</taxon>
        <taxon>Tracheophyta</taxon>
        <taxon>Spermatophyta</taxon>
        <taxon>Magnoliopsida</taxon>
        <taxon>eudicotyledons</taxon>
        <taxon>Gunneridae</taxon>
        <taxon>Pentapetalae</taxon>
        <taxon>rosids</taxon>
        <taxon>fabids</taxon>
        <taxon>Malpighiales</taxon>
        <taxon>Rhizophoraceae</taxon>
        <taxon>Rhizophora</taxon>
    </lineage>
</organism>
<name>A0A2P2NPG1_RHIMU</name>
<feature type="transmembrane region" description="Helical" evidence="2">
    <location>
        <begin position="36"/>
        <end position="58"/>
    </location>
</feature>
<keyword evidence="2" id="KW-0472">Membrane</keyword>
<dbReference type="AlphaFoldDB" id="A0A2P2NPG1"/>
<evidence type="ECO:0000256" key="1">
    <source>
        <dbReference type="SAM" id="MobiDB-lite"/>
    </source>
</evidence>
<accession>A0A2P2NPG1</accession>
<evidence type="ECO:0000256" key="2">
    <source>
        <dbReference type="SAM" id="Phobius"/>
    </source>
</evidence>
<feature type="compositionally biased region" description="Low complexity" evidence="1">
    <location>
        <begin position="1"/>
        <end position="14"/>
    </location>
</feature>